<protein>
    <submittedName>
        <fullName evidence="1">Uncharacterized protein</fullName>
    </submittedName>
</protein>
<proteinExistence type="predicted"/>
<accession>A0ACC1T3I1</accession>
<comment type="caution">
    <text evidence="1">The sequence shown here is derived from an EMBL/GenBank/DDBJ whole genome shotgun (WGS) entry which is preliminary data.</text>
</comment>
<dbReference type="Proteomes" id="UP001148662">
    <property type="component" value="Unassembled WGS sequence"/>
</dbReference>
<evidence type="ECO:0000313" key="2">
    <source>
        <dbReference type="Proteomes" id="UP001148662"/>
    </source>
</evidence>
<keyword evidence="2" id="KW-1185">Reference proteome</keyword>
<sequence length="732" mass="80448">MSTTPPGSTPKWEAELEAKIPLPTDEEHHVTSGLQSTTAASSGSRMSRARTALFTLFLVALCILMVWYEPKHRKSKYPTSSPFAQKWRGTGEMEPFYSVVTTHGPDSTLCPGMYASGGAVSHSGFVGLQGDSEDTPRRIFFWFFEAQNGDPDAPVILTIGGGPGTSGMLNPLIGQSHCRITANGTEPNPNAWTERYNLLALDYPINAGLSYGTPPYVNNSRAAAYDAGVRYDLLTAYVMNLTNTRTHLPRARNRLVLASGSYGGTYIPHIATVIHDQNILVRNMVDIAQDYDGRALSLYRLVPDRNGGLPLQGARHVNLESMMVSNPYSDILHHYRWALVQRCQTGLFNASLCAQFNAALPACLEAIQVAYEAVQDADAQCRFRKDYGLDEFGIPRYHVEQPERMWDVGVPTVNNASGLVRPDEDAEILDSGSMGPIAGFERLAMTKSSRDRDAARTSFAGEGMDAEWSVRALKHTASKACYKTELMMLDNGRAYENVRWRCDGTLEDCMPEVVWVTDFFANASTRAALGVPDHVHFTAVSQDIYLAFLEEGDLRLTDCDGPTPDYVGREDANCAWPGIIAFLELLRTPYRHAFNAAPDVPWATSPDELKDVTTGANEEGHVDASGEYAGGLGGRLRTKTKKGAQRERKKRERETWPLDDDRTVITESDVEQSPLRRGPATSIDDNSSEGSRQDPEGGDHCSHCSGSVALSTHDDQGALTNLYRDRRASSAL</sequence>
<organism evidence="1 2">
    <name type="scientific">Phlebia brevispora</name>
    <dbReference type="NCBI Taxonomy" id="194682"/>
    <lineage>
        <taxon>Eukaryota</taxon>
        <taxon>Fungi</taxon>
        <taxon>Dikarya</taxon>
        <taxon>Basidiomycota</taxon>
        <taxon>Agaricomycotina</taxon>
        <taxon>Agaricomycetes</taxon>
        <taxon>Polyporales</taxon>
        <taxon>Meruliaceae</taxon>
        <taxon>Phlebia</taxon>
    </lineage>
</organism>
<name>A0ACC1T3I1_9APHY</name>
<reference evidence="1" key="1">
    <citation type="submission" date="2022-07" db="EMBL/GenBank/DDBJ databases">
        <title>Genome Sequence of Phlebia brevispora.</title>
        <authorList>
            <person name="Buettner E."/>
        </authorList>
    </citation>
    <scope>NUCLEOTIDE SEQUENCE</scope>
    <source>
        <strain evidence="1">MPL23</strain>
    </source>
</reference>
<dbReference type="EMBL" id="JANHOG010000696">
    <property type="protein sequence ID" value="KAJ3552169.1"/>
    <property type="molecule type" value="Genomic_DNA"/>
</dbReference>
<evidence type="ECO:0000313" key="1">
    <source>
        <dbReference type="EMBL" id="KAJ3552169.1"/>
    </source>
</evidence>
<gene>
    <name evidence="1" type="ORF">NM688_g4293</name>
</gene>